<dbReference type="eggNOG" id="KOG2186">
    <property type="taxonomic scope" value="Eukaryota"/>
</dbReference>
<evidence type="ECO:0000256" key="7">
    <source>
        <dbReference type="PROSITE-ProRule" id="PRU01145"/>
    </source>
</evidence>
<dbReference type="SMR" id="B4N678"/>
<evidence type="ECO:0000256" key="1">
    <source>
        <dbReference type="ARBA" id="ARBA00004123"/>
    </source>
</evidence>
<name>B4N678_DROWI</name>
<gene>
    <name evidence="10" type="primary">Dwil\GK17792</name>
    <name evidence="10" type="ORF">Dwil_GK17792</name>
</gene>
<evidence type="ECO:0000313" key="11">
    <source>
        <dbReference type="Proteomes" id="UP000007798"/>
    </source>
</evidence>
<dbReference type="SUPFAM" id="SSF57667">
    <property type="entry name" value="beta-beta-alpha zinc fingers"/>
    <property type="match status" value="2"/>
</dbReference>
<dbReference type="PROSITE" id="PS51804">
    <property type="entry name" value="ZF_C2HC_LYAR"/>
    <property type="match status" value="2"/>
</dbReference>
<dbReference type="GO" id="GO:0008270">
    <property type="term" value="F:zinc ion binding"/>
    <property type="evidence" value="ECO:0007669"/>
    <property type="project" value="UniProtKB-KW"/>
</dbReference>
<organism evidence="10 11">
    <name type="scientific">Drosophila willistoni</name>
    <name type="common">Fruit fly</name>
    <dbReference type="NCBI Taxonomy" id="7260"/>
    <lineage>
        <taxon>Eukaryota</taxon>
        <taxon>Metazoa</taxon>
        <taxon>Ecdysozoa</taxon>
        <taxon>Arthropoda</taxon>
        <taxon>Hexapoda</taxon>
        <taxon>Insecta</taxon>
        <taxon>Pterygota</taxon>
        <taxon>Neoptera</taxon>
        <taxon>Endopterygota</taxon>
        <taxon>Diptera</taxon>
        <taxon>Brachycera</taxon>
        <taxon>Muscomorpha</taxon>
        <taxon>Ephydroidea</taxon>
        <taxon>Drosophilidae</taxon>
        <taxon>Drosophila</taxon>
        <taxon>Sophophora</taxon>
    </lineage>
</organism>
<evidence type="ECO:0000256" key="5">
    <source>
        <dbReference type="ARBA" id="ARBA00022833"/>
    </source>
</evidence>
<dbReference type="GO" id="GO:0005730">
    <property type="term" value="C:nucleolus"/>
    <property type="evidence" value="ECO:0007669"/>
    <property type="project" value="TreeGrafter"/>
</dbReference>
<evidence type="ECO:0000259" key="9">
    <source>
        <dbReference type="Pfam" id="PF08790"/>
    </source>
</evidence>
<dbReference type="Pfam" id="PF08790">
    <property type="entry name" value="zf-LYAR"/>
    <property type="match status" value="1"/>
</dbReference>
<dbReference type="Proteomes" id="UP000007798">
    <property type="component" value="Unassembled WGS sequence"/>
</dbReference>
<dbReference type="STRING" id="7260.B4N678"/>
<evidence type="ECO:0000256" key="2">
    <source>
        <dbReference type="ARBA" id="ARBA00022723"/>
    </source>
</evidence>
<accession>B4N678</accession>
<dbReference type="GO" id="GO:0000122">
    <property type="term" value="P:negative regulation of transcription by RNA polymerase II"/>
    <property type="evidence" value="ECO:0007669"/>
    <property type="project" value="TreeGrafter"/>
</dbReference>
<keyword evidence="5" id="KW-0862">Zinc</keyword>
<dbReference type="PANTHER" id="PTHR13100">
    <property type="entry name" value="CELL GROWTH-REGULATING NUCLEOLAR PROTEIN LYAR"/>
    <property type="match status" value="1"/>
</dbReference>
<comment type="subcellular location">
    <subcellularLocation>
        <location evidence="1">Nucleus</location>
    </subcellularLocation>
</comment>
<feature type="compositionally biased region" description="Basic and acidic residues" evidence="8">
    <location>
        <begin position="159"/>
        <end position="195"/>
    </location>
</feature>
<dbReference type="OMA" id="QNWIKNS"/>
<evidence type="ECO:0000256" key="6">
    <source>
        <dbReference type="ARBA" id="ARBA00023242"/>
    </source>
</evidence>
<keyword evidence="2" id="KW-0479">Metal-binding</keyword>
<dbReference type="HOGENOM" id="CLU_057137_0_1_1"/>
<dbReference type="KEGG" id="dwi:6646045"/>
<dbReference type="InterPro" id="IPR039999">
    <property type="entry name" value="LYAR"/>
</dbReference>
<evidence type="ECO:0000313" key="10">
    <source>
        <dbReference type="EMBL" id="EDW79867.1"/>
    </source>
</evidence>
<feature type="region of interest" description="Disordered" evidence="8">
    <location>
        <begin position="159"/>
        <end position="200"/>
    </location>
</feature>
<dbReference type="FunFam" id="3.30.1490.490:FF:000001">
    <property type="entry name" value="cell growth-regulating nucleolar protein-like"/>
    <property type="match status" value="1"/>
</dbReference>
<evidence type="ECO:0000256" key="3">
    <source>
        <dbReference type="ARBA" id="ARBA00022737"/>
    </source>
</evidence>
<dbReference type="AlphaFoldDB" id="B4N678"/>
<dbReference type="FunCoup" id="B4N678">
    <property type="interactions" value="246"/>
</dbReference>
<evidence type="ECO:0000256" key="8">
    <source>
        <dbReference type="SAM" id="MobiDB-lite"/>
    </source>
</evidence>
<keyword evidence="11" id="KW-1185">Reference proteome</keyword>
<keyword evidence="3" id="KW-0677">Repeat</keyword>
<dbReference type="OrthoDB" id="21474at2759"/>
<feature type="domain" description="Zinc finger C2H2 LYAR-type" evidence="9">
    <location>
        <begin position="33"/>
        <end position="60"/>
    </location>
</feature>
<dbReference type="InterPro" id="IPR014898">
    <property type="entry name" value="Znf_C2H2_LYAR"/>
</dbReference>
<dbReference type="PhylomeDB" id="B4N678"/>
<protein>
    <recommendedName>
        <fullName evidence="9">Zinc finger C2H2 LYAR-type domain-containing protein</fullName>
    </recommendedName>
</protein>
<reference evidence="10 11" key="1">
    <citation type="journal article" date="2007" name="Nature">
        <title>Evolution of genes and genomes on the Drosophila phylogeny.</title>
        <authorList>
            <consortium name="Drosophila 12 Genomes Consortium"/>
            <person name="Clark A.G."/>
            <person name="Eisen M.B."/>
            <person name="Smith D.R."/>
            <person name="Bergman C.M."/>
            <person name="Oliver B."/>
            <person name="Markow T.A."/>
            <person name="Kaufman T.C."/>
            <person name="Kellis M."/>
            <person name="Gelbart W."/>
            <person name="Iyer V.N."/>
            <person name="Pollard D.A."/>
            <person name="Sackton T.B."/>
            <person name="Larracuente A.M."/>
            <person name="Singh N.D."/>
            <person name="Abad J.P."/>
            <person name="Abt D.N."/>
            <person name="Adryan B."/>
            <person name="Aguade M."/>
            <person name="Akashi H."/>
            <person name="Anderson W.W."/>
            <person name="Aquadro C.F."/>
            <person name="Ardell D.H."/>
            <person name="Arguello R."/>
            <person name="Artieri C.G."/>
            <person name="Barbash D.A."/>
            <person name="Barker D."/>
            <person name="Barsanti P."/>
            <person name="Batterham P."/>
            <person name="Batzoglou S."/>
            <person name="Begun D."/>
            <person name="Bhutkar A."/>
            <person name="Blanco E."/>
            <person name="Bosak S.A."/>
            <person name="Bradley R.K."/>
            <person name="Brand A.D."/>
            <person name="Brent M.R."/>
            <person name="Brooks A.N."/>
            <person name="Brown R.H."/>
            <person name="Butlin R.K."/>
            <person name="Caggese C."/>
            <person name="Calvi B.R."/>
            <person name="Bernardo de Carvalho A."/>
            <person name="Caspi A."/>
            <person name="Castrezana S."/>
            <person name="Celniker S.E."/>
            <person name="Chang J.L."/>
            <person name="Chapple C."/>
            <person name="Chatterji S."/>
            <person name="Chinwalla A."/>
            <person name="Civetta A."/>
            <person name="Clifton S.W."/>
            <person name="Comeron J.M."/>
            <person name="Costello J.C."/>
            <person name="Coyne J.A."/>
            <person name="Daub J."/>
            <person name="David R.G."/>
            <person name="Delcher A.L."/>
            <person name="Delehaunty K."/>
            <person name="Do C.B."/>
            <person name="Ebling H."/>
            <person name="Edwards K."/>
            <person name="Eickbush T."/>
            <person name="Evans J.D."/>
            <person name="Filipski A."/>
            <person name="Findeiss S."/>
            <person name="Freyhult E."/>
            <person name="Fulton L."/>
            <person name="Fulton R."/>
            <person name="Garcia A.C."/>
            <person name="Gardiner A."/>
            <person name="Garfield D.A."/>
            <person name="Garvin B.E."/>
            <person name="Gibson G."/>
            <person name="Gilbert D."/>
            <person name="Gnerre S."/>
            <person name="Godfrey J."/>
            <person name="Good R."/>
            <person name="Gotea V."/>
            <person name="Gravely B."/>
            <person name="Greenberg A.J."/>
            <person name="Griffiths-Jones S."/>
            <person name="Gross S."/>
            <person name="Guigo R."/>
            <person name="Gustafson E.A."/>
            <person name="Haerty W."/>
            <person name="Hahn M.W."/>
            <person name="Halligan D.L."/>
            <person name="Halpern A.L."/>
            <person name="Halter G.M."/>
            <person name="Han M.V."/>
            <person name="Heger A."/>
            <person name="Hillier L."/>
            <person name="Hinrichs A.S."/>
            <person name="Holmes I."/>
            <person name="Hoskins R.A."/>
            <person name="Hubisz M.J."/>
            <person name="Hultmark D."/>
            <person name="Huntley M.A."/>
            <person name="Jaffe D.B."/>
            <person name="Jagadeeshan S."/>
            <person name="Jeck W.R."/>
            <person name="Johnson J."/>
            <person name="Jones C.D."/>
            <person name="Jordan W.C."/>
            <person name="Karpen G.H."/>
            <person name="Kataoka E."/>
            <person name="Keightley P.D."/>
            <person name="Kheradpour P."/>
            <person name="Kirkness E.F."/>
            <person name="Koerich L.B."/>
            <person name="Kristiansen K."/>
            <person name="Kudrna D."/>
            <person name="Kulathinal R.J."/>
            <person name="Kumar S."/>
            <person name="Kwok R."/>
            <person name="Lander E."/>
            <person name="Langley C.H."/>
            <person name="Lapoint R."/>
            <person name="Lazzaro B.P."/>
            <person name="Lee S.J."/>
            <person name="Levesque L."/>
            <person name="Li R."/>
            <person name="Lin C.F."/>
            <person name="Lin M.F."/>
            <person name="Lindblad-Toh K."/>
            <person name="Llopart A."/>
            <person name="Long M."/>
            <person name="Low L."/>
            <person name="Lozovsky E."/>
            <person name="Lu J."/>
            <person name="Luo M."/>
            <person name="Machado C.A."/>
            <person name="Makalowski W."/>
            <person name="Marzo M."/>
            <person name="Matsuda M."/>
            <person name="Matzkin L."/>
            <person name="McAllister B."/>
            <person name="McBride C.S."/>
            <person name="McKernan B."/>
            <person name="McKernan K."/>
            <person name="Mendez-Lago M."/>
            <person name="Minx P."/>
            <person name="Mollenhauer M.U."/>
            <person name="Montooth K."/>
            <person name="Mount S.M."/>
            <person name="Mu X."/>
            <person name="Myers E."/>
            <person name="Negre B."/>
            <person name="Newfeld S."/>
            <person name="Nielsen R."/>
            <person name="Noor M.A."/>
            <person name="O'Grady P."/>
            <person name="Pachter L."/>
            <person name="Papaceit M."/>
            <person name="Parisi M.J."/>
            <person name="Parisi M."/>
            <person name="Parts L."/>
            <person name="Pedersen J.S."/>
            <person name="Pesole G."/>
            <person name="Phillippy A.M."/>
            <person name="Ponting C.P."/>
            <person name="Pop M."/>
            <person name="Porcelli D."/>
            <person name="Powell J.R."/>
            <person name="Prohaska S."/>
            <person name="Pruitt K."/>
            <person name="Puig M."/>
            <person name="Quesneville H."/>
            <person name="Ram K.R."/>
            <person name="Rand D."/>
            <person name="Rasmussen M.D."/>
            <person name="Reed L.K."/>
            <person name="Reenan R."/>
            <person name="Reily A."/>
            <person name="Remington K.A."/>
            <person name="Rieger T.T."/>
            <person name="Ritchie M.G."/>
            <person name="Robin C."/>
            <person name="Rogers Y.H."/>
            <person name="Rohde C."/>
            <person name="Rozas J."/>
            <person name="Rubenfield M.J."/>
            <person name="Ruiz A."/>
            <person name="Russo S."/>
            <person name="Salzberg S.L."/>
            <person name="Sanchez-Gracia A."/>
            <person name="Saranga D.J."/>
            <person name="Sato H."/>
            <person name="Schaeffer S.W."/>
            <person name="Schatz M.C."/>
            <person name="Schlenke T."/>
            <person name="Schwartz R."/>
            <person name="Segarra C."/>
            <person name="Singh R.S."/>
            <person name="Sirot L."/>
            <person name="Sirota M."/>
            <person name="Sisneros N.B."/>
            <person name="Smith C.D."/>
            <person name="Smith T.F."/>
            <person name="Spieth J."/>
            <person name="Stage D.E."/>
            <person name="Stark A."/>
            <person name="Stephan W."/>
            <person name="Strausberg R.L."/>
            <person name="Strempel S."/>
            <person name="Sturgill D."/>
            <person name="Sutton G."/>
            <person name="Sutton G.G."/>
            <person name="Tao W."/>
            <person name="Teichmann S."/>
            <person name="Tobari Y.N."/>
            <person name="Tomimura Y."/>
            <person name="Tsolas J.M."/>
            <person name="Valente V.L."/>
            <person name="Venter E."/>
            <person name="Venter J.C."/>
            <person name="Vicario S."/>
            <person name="Vieira F.G."/>
            <person name="Vilella A.J."/>
            <person name="Villasante A."/>
            <person name="Walenz B."/>
            <person name="Wang J."/>
            <person name="Wasserman M."/>
            <person name="Watts T."/>
            <person name="Wilson D."/>
            <person name="Wilson R.K."/>
            <person name="Wing R.A."/>
            <person name="Wolfner M.F."/>
            <person name="Wong A."/>
            <person name="Wong G.K."/>
            <person name="Wu C.I."/>
            <person name="Wu G."/>
            <person name="Yamamoto D."/>
            <person name="Yang H.P."/>
            <person name="Yang S.P."/>
            <person name="Yorke J.A."/>
            <person name="Yoshida K."/>
            <person name="Zdobnov E."/>
            <person name="Zhang P."/>
            <person name="Zhang Y."/>
            <person name="Zimin A.V."/>
            <person name="Baldwin J."/>
            <person name="Abdouelleil A."/>
            <person name="Abdulkadir J."/>
            <person name="Abebe A."/>
            <person name="Abera B."/>
            <person name="Abreu J."/>
            <person name="Acer S.C."/>
            <person name="Aftuck L."/>
            <person name="Alexander A."/>
            <person name="An P."/>
            <person name="Anderson E."/>
            <person name="Anderson S."/>
            <person name="Arachi H."/>
            <person name="Azer M."/>
            <person name="Bachantsang P."/>
            <person name="Barry A."/>
            <person name="Bayul T."/>
            <person name="Berlin A."/>
            <person name="Bessette D."/>
            <person name="Bloom T."/>
            <person name="Blye J."/>
            <person name="Boguslavskiy L."/>
            <person name="Bonnet C."/>
            <person name="Boukhgalter B."/>
            <person name="Bourzgui I."/>
            <person name="Brown A."/>
            <person name="Cahill P."/>
            <person name="Channer S."/>
            <person name="Cheshatsang Y."/>
            <person name="Chuda L."/>
            <person name="Citroen M."/>
            <person name="Collymore A."/>
            <person name="Cooke P."/>
            <person name="Costello M."/>
            <person name="D'Aco K."/>
            <person name="Daza R."/>
            <person name="De Haan G."/>
            <person name="DeGray S."/>
            <person name="DeMaso C."/>
            <person name="Dhargay N."/>
            <person name="Dooley K."/>
            <person name="Dooley E."/>
            <person name="Doricent M."/>
            <person name="Dorje P."/>
            <person name="Dorjee K."/>
            <person name="Dupes A."/>
            <person name="Elong R."/>
            <person name="Falk J."/>
            <person name="Farina A."/>
            <person name="Faro S."/>
            <person name="Ferguson D."/>
            <person name="Fisher S."/>
            <person name="Foley C.D."/>
            <person name="Franke A."/>
            <person name="Friedrich D."/>
            <person name="Gadbois L."/>
            <person name="Gearin G."/>
            <person name="Gearin C.R."/>
            <person name="Giannoukos G."/>
            <person name="Goode T."/>
            <person name="Graham J."/>
            <person name="Grandbois E."/>
            <person name="Grewal S."/>
            <person name="Gyaltsen K."/>
            <person name="Hafez N."/>
            <person name="Hagos B."/>
            <person name="Hall J."/>
            <person name="Henson C."/>
            <person name="Hollinger A."/>
            <person name="Honan T."/>
            <person name="Huard M.D."/>
            <person name="Hughes L."/>
            <person name="Hurhula B."/>
            <person name="Husby M.E."/>
            <person name="Kamat A."/>
            <person name="Kanga B."/>
            <person name="Kashin S."/>
            <person name="Khazanovich D."/>
            <person name="Kisner P."/>
            <person name="Lance K."/>
            <person name="Lara M."/>
            <person name="Lee W."/>
            <person name="Lennon N."/>
            <person name="Letendre F."/>
            <person name="LeVine R."/>
            <person name="Lipovsky A."/>
            <person name="Liu X."/>
            <person name="Liu J."/>
            <person name="Liu S."/>
            <person name="Lokyitsang T."/>
            <person name="Lokyitsang Y."/>
            <person name="Lubonja R."/>
            <person name="Lui A."/>
            <person name="MacDonald P."/>
            <person name="Magnisalis V."/>
            <person name="Maru K."/>
            <person name="Matthews C."/>
            <person name="McCusker W."/>
            <person name="McDonough S."/>
            <person name="Mehta T."/>
            <person name="Meldrim J."/>
            <person name="Meneus L."/>
            <person name="Mihai O."/>
            <person name="Mihalev A."/>
            <person name="Mihova T."/>
            <person name="Mittelman R."/>
            <person name="Mlenga V."/>
            <person name="Montmayeur A."/>
            <person name="Mulrain L."/>
            <person name="Navidi A."/>
            <person name="Naylor J."/>
            <person name="Negash T."/>
            <person name="Nguyen T."/>
            <person name="Nguyen N."/>
            <person name="Nicol R."/>
            <person name="Norbu C."/>
            <person name="Norbu N."/>
            <person name="Novod N."/>
            <person name="O'Neill B."/>
            <person name="Osman S."/>
            <person name="Markiewicz E."/>
            <person name="Oyono O.L."/>
            <person name="Patti C."/>
            <person name="Phunkhang P."/>
            <person name="Pierre F."/>
            <person name="Priest M."/>
            <person name="Raghuraman S."/>
            <person name="Rege F."/>
            <person name="Reyes R."/>
            <person name="Rise C."/>
            <person name="Rogov P."/>
            <person name="Ross K."/>
            <person name="Ryan E."/>
            <person name="Settipalli S."/>
            <person name="Shea T."/>
            <person name="Sherpa N."/>
            <person name="Shi L."/>
            <person name="Shih D."/>
            <person name="Sparrow T."/>
            <person name="Spaulding J."/>
            <person name="Stalker J."/>
            <person name="Stange-Thomann N."/>
            <person name="Stavropoulos S."/>
            <person name="Stone C."/>
            <person name="Strader C."/>
            <person name="Tesfaye S."/>
            <person name="Thomson T."/>
            <person name="Thoulutsang Y."/>
            <person name="Thoulutsang D."/>
            <person name="Topham K."/>
            <person name="Topping I."/>
            <person name="Tsamla T."/>
            <person name="Vassiliev H."/>
            <person name="Vo A."/>
            <person name="Wangchuk T."/>
            <person name="Wangdi T."/>
            <person name="Weiand M."/>
            <person name="Wilkinson J."/>
            <person name="Wilson A."/>
            <person name="Yadav S."/>
            <person name="Young G."/>
            <person name="Yu Q."/>
            <person name="Zembek L."/>
            <person name="Zhong D."/>
            <person name="Zimmer A."/>
            <person name="Zwirko Z."/>
            <person name="Jaffe D.B."/>
            <person name="Alvarez P."/>
            <person name="Brockman W."/>
            <person name="Butler J."/>
            <person name="Chin C."/>
            <person name="Gnerre S."/>
            <person name="Grabherr M."/>
            <person name="Kleber M."/>
            <person name="Mauceli E."/>
            <person name="MacCallum I."/>
        </authorList>
    </citation>
    <scope>NUCLEOTIDE SEQUENCE [LARGE SCALE GENOMIC DNA]</scope>
    <source>
        <strain evidence="11">Tucson 14030-0811.24</strain>
    </source>
</reference>
<dbReference type="EMBL" id="CH964154">
    <property type="protein sequence ID" value="EDW79867.1"/>
    <property type="molecule type" value="Genomic_DNA"/>
</dbReference>
<evidence type="ECO:0000256" key="4">
    <source>
        <dbReference type="ARBA" id="ARBA00022771"/>
    </source>
</evidence>
<sequence length="275" mass="31953">MVFFTCNICGESVKKPAVEKHYQQKCRGNQKNVSCMDCLKDFYGEDYVAHTKCISEAQKYANQNSNFVAKEPRNKNAQKQEGWMDIIRAILDSTDYQLTPPIRNAFQRLQSVDNVPRKKAKFENFVSNCIHMPRAQASQVWDILEKELNKMKAAKQQELAKLKEQKESQKQQQEVEKEEQPPSKKAKIENGHDIEESTEASEFDWAAQLTKLVGKQSDGSIFQEKLKKKLLKKYLKHLTLLELSEKQAKKFDKKFDKHLKKCETLKLEGDLVKHL</sequence>
<dbReference type="GO" id="GO:0006364">
    <property type="term" value="P:rRNA processing"/>
    <property type="evidence" value="ECO:0007669"/>
    <property type="project" value="TreeGrafter"/>
</dbReference>
<keyword evidence="4 7" id="KW-0863">Zinc-finger</keyword>
<dbReference type="InParanoid" id="B4N678"/>
<dbReference type="PANTHER" id="PTHR13100:SF10">
    <property type="entry name" value="CELL GROWTH-REGULATING NUCLEOLAR PROTEIN"/>
    <property type="match status" value="1"/>
</dbReference>
<dbReference type="InterPro" id="IPR036236">
    <property type="entry name" value="Znf_C2H2_sf"/>
</dbReference>
<dbReference type="Gene3D" id="3.30.1490.490">
    <property type="match status" value="1"/>
</dbReference>
<keyword evidence="6" id="KW-0539">Nucleus</keyword>
<dbReference type="GO" id="GO:0003677">
    <property type="term" value="F:DNA binding"/>
    <property type="evidence" value="ECO:0007669"/>
    <property type="project" value="InterPro"/>
</dbReference>
<proteinExistence type="predicted"/>